<dbReference type="EMBL" id="VDFC01000034">
    <property type="protein sequence ID" value="KAA0939394.1"/>
    <property type="molecule type" value="Genomic_DNA"/>
</dbReference>
<comment type="caution">
    <text evidence="3">The sequence shown here is derived from an EMBL/GenBank/DDBJ whole genome shotgun (WGS) entry which is preliminary data.</text>
</comment>
<dbReference type="RefSeq" id="WP_149511327.1">
    <property type="nucleotide sequence ID" value="NZ_VDFC01000034.1"/>
</dbReference>
<evidence type="ECO:0000256" key="2">
    <source>
        <dbReference type="SAM" id="SignalP"/>
    </source>
</evidence>
<proteinExistence type="predicted"/>
<evidence type="ECO:0000313" key="3">
    <source>
        <dbReference type="EMBL" id="KAA0939394.1"/>
    </source>
</evidence>
<dbReference type="OrthoDB" id="4314590at2"/>
<keyword evidence="2" id="KW-0732">Signal</keyword>
<evidence type="ECO:0008006" key="5">
    <source>
        <dbReference type="Google" id="ProtNLM"/>
    </source>
</evidence>
<feature type="chain" id="PRO_5038786893" description="Lipoprotein" evidence="2">
    <location>
        <begin position="23"/>
        <end position="229"/>
    </location>
</feature>
<feature type="region of interest" description="Disordered" evidence="1">
    <location>
        <begin position="23"/>
        <end position="61"/>
    </location>
</feature>
<evidence type="ECO:0000256" key="1">
    <source>
        <dbReference type="SAM" id="MobiDB-lite"/>
    </source>
</evidence>
<sequence length="229" mass="23581">MRSARKLLVTAAAATAALVALPGCSGGEPAKDEPAARSSPSELARYTAAPGTAGATQSPAAKASAQCVKTAGMNAERLTAYLKELRGASGAYQSQGLTLNSEGLNFAPDATQRPCTAIEVKLTRYWVDLKQIREETPVSAARFEYTYTLIDVTSHKVGPRNGSVPDSAPPGGSDCQGSLSVVHVGDDITLRSLPSDLELSDTTTPVPVEVSADGVLSAVYVSPSGVVSC</sequence>
<protein>
    <recommendedName>
        <fullName evidence="5">Lipoprotein</fullName>
    </recommendedName>
</protein>
<organism evidence="3 4">
    <name type="scientific">Streptomyces apricus</name>
    <dbReference type="NCBI Taxonomy" id="1828112"/>
    <lineage>
        <taxon>Bacteria</taxon>
        <taxon>Bacillati</taxon>
        <taxon>Actinomycetota</taxon>
        <taxon>Actinomycetes</taxon>
        <taxon>Kitasatosporales</taxon>
        <taxon>Streptomycetaceae</taxon>
        <taxon>Streptomyces</taxon>
    </lineage>
</organism>
<gene>
    <name evidence="3" type="ORF">FGF04_12265</name>
</gene>
<evidence type="ECO:0000313" key="4">
    <source>
        <dbReference type="Proteomes" id="UP000324965"/>
    </source>
</evidence>
<feature type="signal peptide" evidence="2">
    <location>
        <begin position="1"/>
        <end position="22"/>
    </location>
</feature>
<reference evidence="3 4" key="1">
    <citation type="submission" date="2019-05" db="EMBL/GenBank/DDBJ databases">
        <authorList>
            <person name="Hariharan J."/>
            <person name="Choudoir M.J."/>
            <person name="Diebold P."/>
            <person name="Panke-Buisse K."/>
            <person name="Buckley D.H."/>
        </authorList>
    </citation>
    <scope>NUCLEOTIDE SEQUENCE [LARGE SCALE GENOMIC DNA]</scope>
    <source>
        <strain evidence="3 4">SUN51</strain>
    </source>
</reference>
<name>A0A5B0BBB5_9ACTN</name>
<dbReference type="AlphaFoldDB" id="A0A5B0BBB5"/>
<keyword evidence="4" id="KW-1185">Reference proteome</keyword>
<accession>A0A5B0BBB5</accession>
<dbReference type="Proteomes" id="UP000324965">
    <property type="component" value="Unassembled WGS sequence"/>
</dbReference>